<dbReference type="EMBL" id="CP116346">
    <property type="protein sequence ID" value="WIT13894.1"/>
    <property type="molecule type" value="Genomic_DNA"/>
</dbReference>
<dbReference type="Proteomes" id="UP001177769">
    <property type="component" value="Chromosome"/>
</dbReference>
<reference evidence="1" key="1">
    <citation type="submission" date="2023-01" db="EMBL/GenBank/DDBJ databases">
        <title>Whole genome sequence of Paucibacter sp. S2-9 isolated from pond sediment.</title>
        <authorList>
            <person name="Jung J.Y."/>
        </authorList>
    </citation>
    <scope>NUCLEOTIDE SEQUENCE</scope>
    <source>
        <strain evidence="1">S2-9</strain>
    </source>
</reference>
<evidence type="ECO:0000313" key="1">
    <source>
        <dbReference type="EMBL" id="WIT13894.1"/>
    </source>
</evidence>
<dbReference type="AlphaFoldDB" id="A0AA95SYT3"/>
<keyword evidence="2" id="KW-1185">Reference proteome</keyword>
<evidence type="ECO:0000313" key="2">
    <source>
        <dbReference type="Proteomes" id="UP001177769"/>
    </source>
</evidence>
<dbReference type="RefSeq" id="WP_285235014.1">
    <property type="nucleotide sequence ID" value="NZ_CP116346.1"/>
</dbReference>
<dbReference type="KEGG" id="pais:PFX98_09790"/>
<name>A0AA95SYT3_9BURK</name>
<proteinExistence type="predicted"/>
<gene>
    <name evidence="1" type="ORF">PFX98_09790</name>
</gene>
<sequence>MQIETHIAAASEAQAKAALGALLTAYTAPSFGVLPKAELDLAMLLALQALGAIGADPSIYDLVATLRVTRPKARNLLYALELRRSTPALLDAKLKTLLRTPILHKQGELFALEVENPLLADHLKARLQQLGHASDGSFSASLITLKLEAMVALVASCLSAEEQEKLRLALVKAGAPDTSLRGLLAAAFKKLGAKLASKAGEAAAEQVSDYLGPLLDAATKTAAAKLGALLKA</sequence>
<organism evidence="1 2">
    <name type="scientific">Paucibacter sediminis</name>
    <dbReference type="NCBI Taxonomy" id="3019553"/>
    <lineage>
        <taxon>Bacteria</taxon>
        <taxon>Pseudomonadati</taxon>
        <taxon>Pseudomonadota</taxon>
        <taxon>Betaproteobacteria</taxon>
        <taxon>Burkholderiales</taxon>
        <taxon>Sphaerotilaceae</taxon>
        <taxon>Roseateles</taxon>
    </lineage>
</organism>
<accession>A0AA95SYT3</accession>
<protein>
    <submittedName>
        <fullName evidence="1">Uncharacterized protein</fullName>
    </submittedName>
</protein>